<evidence type="ECO:0000313" key="2">
    <source>
        <dbReference type="EMBL" id="OIN58772.1"/>
    </source>
</evidence>
<dbReference type="EMBL" id="MORL01000006">
    <property type="protein sequence ID" value="OIN58772.1"/>
    <property type="molecule type" value="Genomic_DNA"/>
</dbReference>
<comment type="caution">
    <text evidence="2">The sequence shown here is derived from an EMBL/GenBank/DDBJ whole genome shotgun (WGS) entry which is preliminary data.</text>
</comment>
<evidence type="ECO:0000256" key="1">
    <source>
        <dbReference type="SAM" id="Phobius"/>
    </source>
</evidence>
<dbReference type="AlphaFoldDB" id="A0A1S2VJ46"/>
<keyword evidence="1" id="KW-0812">Transmembrane</keyword>
<sequence length="243" mass="27203">MQPPSSQHANFLTVTPSARSKTFQPVKLILCLLAASLFWLLNALNKTGYSRNVNYPIQFVYDDSLYIPTTPLPQTITLNLVGSGWYLFGQAFLPFQNDPIKYVVNNPLRAKSINTSVLAEALDEQAKNLRVNYIVADTFELGFDRRTIKTIHLVADSLHLNMAPRHVVTSLINITPNTITVEGPAKLLKGVSDTLVVRIPGQRIAQNYDEELSINHFKHPLLKVSTEKVFVSFEVGELLSVEQ</sequence>
<keyword evidence="3" id="KW-1185">Reference proteome</keyword>
<keyword evidence="1" id="KW-1133">Transmembrane helix</keyword>
<feature type="transmembrane region" description="Helical" evidence="1">
    <location>
        <begin position="26"/>
        <end position="44"/>
    </location>
</feature>
<organism evidence="2 3">
    <name type="scientific">Arsenicibacter rosenii</name>
    <dbReference type="NCBI Taxonomy" id="1750698"/>
    <lineage>
        <taxon>Bacteria</taxon>
        <taxon>Pseudomonadati</taxon>
        <taxon>Bacteroidota</taxon>
        <taxon>Cytophagia</taxon>
        <taxon>Cytophagales</taxon>
        <taxon>Spirosomataceae</taxon>
        <taxon>Arsenicibacter</taxon>
    </lineage>
</organism>
<accession>A0A1S2VJ46</accession>
<protein>
    <recommendedName>
        <fullName evidence="4">YbbR-like domain-containing protein</fullName>
    </recommendedName>
</protein>
<evidence type="ECO:0008006" key="4">
    <source>
        <dbReference type="Google" id="ProtNLM"/>
    </source>
</evidence>
<keyword evidence="1" id="KW-0472">Membrane</keyword>
<proteinExistence type="predicted"/>
<evidence type="ECO:0000313" key="3">
    <source>
        <dbReference type="Proteomes" id="UP000181790"/>
    </source>
</evidence>
<name>A0A1S2VJ46_9BACT</name>
<gene>
    <name evidence="2" type="ORF">BLX24_13975</name>
</gene>
<reference evidence="2 3" key="1">
    <citation type="submission" date="2016-10" db="EMBL/GenBank/DDBJ databases">
        <title>Arsenicibacter rosenii gen. nov., sp. nov., an efficient arsenic-methylating bacterium isolated from an arsenic-contaminated paddy soil.</title>
        <authorList>
            <person name="Huang K."/>
        </authorList>
    </citation>
    <scope>NUCLEOTIDE SEQUENCE [LARGE SCALE GENOMIC DNA]</scope>
    <source>
        <strain evidence="2 3">SM-1</strain>
    </source>
</reference>
<dbReference type="Proteomes" id="UP000181790">
    <property type="component" value="Unassembled WGS sequence"/>
</dbReference>